<sequence length="73" mass="8504">MVAQRLLAERGLHYLEDMLPDDARELLRAAWREAAEQMFEGRDLDVVQAEIDIMIDSLDMTEPPPPMHRSEMH</sequence>
<evidence type="ECO:0000313" key="1">
    <source>
        <dbReference type="EMBL" id="MBB5740231.1"/>
    </source>
</evidence>
<comment type="caution">
    <text evidence="1">The sequence shown here is derived from an EMBL/GenBank/DDBJ whole genome shotgun (WGS) entry which is preliminary data.</text>
</comment>
<dbReference type="AlphaFoldDB" id="A0A7W9F8L1"/>
<dbReference type="Proteomes" id="UP000527324">
    <property type="component" value="Unassembled WGS sequence"/>
</dbReference>
<dbReference type="EMBL" id="JACHOQ010000003">
    <property type="protein sequence ID" value="MBB5740231.1"/>
    <property type="molecule type" value="Genomic_DNA"/>
</dbReference>
<protein>
    <submittedName>
        <fullName evidence="1">Uncharacterized protein</fullName>
    </submittedName>
</protein>
<name>A0A7W9F8L1_9CAUL</name>
<gene>
    <name evidence="1" type="ORF">GGQ93_001945</name>
</gene>
<dbReference type="RefSeq" id="WP_035308709.1">
    <property type="nucleotide sequence ID" value="NZ_CAJFZW010000001.1"/>
</dbReference>
<proteinExistence type="predicted"/>
<keyword evidence="2" id="KW-1185">Reference proteome</keyword>
<evidence type="ECO:0000313" key="2">
    <source>
        <dbReference type="Proteomes" id="UP000527324"/>
    </source>
</evidence>
<reference evidence="1 2" key="1">
    <citation type="submission" date="2020-08" db="EMBL/GenBank/DDBJ databases">
        <title>Genomic Encyclopedia of Type Strains, Phase IV (KMG-IV): sequencing the most valuable type-strain genomes for metagenomic binning, comparative biology and taxonomic classification.</title>
        <authorList>
            <person name="Goeker M."/>
        </authorList>
    </citation>
    <scope>NUCLEOTIDE SEQUENCE [LARGE SCALE GENOMIC DNA]</scope>
    <source>
        <strain evidence="1 2">DSM 4731</strain>
    </source>
</reference>
<organism evidence="1 2">
    <name type="scientific">Brevundimonas aurantiaca</name>
    <dbReference type="NCBI Taxonomy" id="74316"/>
    <lineage>
        <taxon>Bacteria</taxon>
        <taxon>Pseudomonadati</taxon>
        <taxon>Pseudomonadota</taxon>
        <taxon>Alphaproteobacteria</taxon>
        <taxon>Caulobacterales</taxon>
        <taxon>Caulobacteraceae</taxon>
        <taxon>Brevundimonas</taxon>
    </lineage>
</organism>
<accession>A0A7W9F8L1</accession>